<dbReference type="OrthoDB" id="2148490at2759"/>
<evidence type="ECO:0000313" key="2">
    <source>
        <dbReference type="EMBL" id="VDP91986.1"/>
    </source>
</evidence>
<protein>
    <submittedName>
        <fullName evidence="4">Transmembrane protein</fullName>
    </submittedName>
</protein>
<dbReference type="EMBL" id="UZAN01058335">
    <property type="protein sequence ID" value="VDP91986.1"/>
    <property type="molecule type" value="Genomic_DNA"/>
</dbReference>
<accession>A0A183B679</accession>
<reference evidence="4" key="1">
    <citation type="submission" date="2016-06" db="UniProtKB">
        <authorList>
            <consortium name="WormBaseParasite"/>
        </authorList>
    </citation>
    <scope>IDENTIFICATION</scope>
</reference>
<evidence type="ECO:0000313" key="3">
    <source>
        <dbReference type="Proteomes" id="UP000272942"/>
    </source>
</evidence>
<proteinExistence type="predicted"/>
<reference evidence="2 3" key="2">
    <citation type="submission" date="2018-11" db="EMBL/GenBank/DDBJ databases">
        <authorList>
            <consortium name="Pathogen Informatics"/>
        </authorList>
    </citation>
    <scope>NUCLEOTIDE SEQUENCE [LARGE SCALE GENOMIC DNA]</scope>
    <source>
        <strain evidence="2 3">Egypt</strain>
    </source>
</reference>
<feature type="transmembrane region" description="Helical" evidence="1">
    <location>
        <begin position="106"/>
        <end position="127"/>
    </location>
</feature>
<feature type="transmembrane region" description="Helical" evidence="1">
    <location>
        <begin position="147"/>
        <end position="166"/>
    </location>
</feature>
<dbReference type="AlphaFoldDB" id="A0A183B679"/>
<keyword evidence="1" id="KW-0812">Transmembrane</keyword>
<gene>
    <name evidence="2" type="ORF">ECPE_LOCUS14714</name>
</gene>
<keyword evidence="1" id="KW-0472">Membrane</keyword>
<evidence type="ECO:0000256" key="1">
    <source>
        <dbReference type="SAM" id="Phobius"/>
    </source>
</evidence>
<dbReference type="WBParaSite" id="ECPE_0001475401-mRNA-1">
    <property type="protein sequence ID" value="ECPE_0001475401-mRNA-1"/>
    <property type="gene ID" value="ECPE_0001475401"/>
</dbReference>
<organism evidence="4">
    <name type="scientific">Echinostoma caproni</name>
    <dbReference type="NCBI Taxonomy" id="27848"/>
    <lineage>
        <taxon>Eukaryota</taxon>
        <taxon>Metazoa</taxon>
        <taxon>Spiralia</taxon>
        <taxon>Lophotrochozoa</taxon>
        <taxon>Platyhelminthes</taxon>
        <taxon>Trematoda</taxon>
        <taxon>Digenea</taxon>
        <taxon>Plagiorchiida</taxon>
        <taxon>Echinostomata</taxon>
        <taxon>Echinostomatoidea</taxon>
        <taxon>Echinostomatidae</taxon>
        <taxon>Echinostoma</taxon>
    </lineage>
</organism>
<name>A0A183B679_9TREM</name>
<sequence>MDCASTRSLLRKKLESSARFTQLDPLAAQKYFNKMARRVFIETCERNHCHPLKSAATAIVQFPFWLSFSFTLRYMCGYQMAPDYGWDCVVPGMVSEGLTVACNSPVLPIALLIVGLANVELMYLRQLRPPESITNPSRFSDPVGYKVGRGIGWFVNGLIFSAAMFFPKLDNYKR</sequence>
<dbReference type="Proteomes" id="UP000272942">
    <property type="component" value="Unassembled WGS sequence"/>
</dbReference>
<keyword evidence="1" id="KW-1133">Transmembrane helix</keyword>
<keyword evidence="3" id="KW-1185">Reference proteome</keyword>
<evidence type="ECO:0000313" key="4">
    <source>
        <dbReference type="WBParaSite" id="ECPE_0001475401-mRNA-1"/>
    </source>
</evidence>